<comment type="caution">
    <text evidence="22">The sequence shown here is derived from an EMBL/GenBank/DDBJ whole genome shotgun (WGS) entry which is preliminary data.</text>
</comment>
<dbReference type="SUPFAM" id="SSF56112">
    <property type="entry name" value="Protein kinase-like (PK-like)"/>
    <property type="match status" value="2"/>
</dbReference>
<feature type="transmembrane region" description="Helical" evidence="18">
    <location>
        <begin position="36"/>
        <end position="54"/>
    </location>
</feature>
<dbReference type="GO" id="GO:0016887">
    <property type="term" value="F:ATP hydrolysis activity"/>
    <property type="evidence" value="ECO:0007669"/>
    <property type="project" value="InterPro"/>
</dbReference>
<evidence type="ECO:0000256" key="10">
    <source>
        <dbReference type="ARBA" id="ARBA00022737"/>
    </source>
</evidence>
<dbReference type="Pfam" id="PF00005">
    <property type="entry name" value="ABC_tran"/>
    <property type="match status" value="2"/>
</dbReference>
<dbReference type="PANTHER" id="PTHR24223">
    <property type="entry name" value="ATP-BINDING CASSETTE SUB-FAMILY C"/>
    <property type="match status" value="1"/>
</dbReference>
<dbReference type="InterPro" id="IPR036640">
    <property type="entry name" value="ABC1_TM_sf"/>
</dbReference>
<dbReference type="GO" id="GO:0005576">
    <property type="term" value="C:extracellular region"/>
    <property type="evidence" value="ECO:0007669"/>
    <property type="project" value="UniProtKB-SubCell"/>
</dbReference>
<dbReference type="InterPro" id="IPR011009">
    <property type="entry name" value="Kinase-like_dom_sf"/>
</dbReference>
<evidence type="ECO:0000256" key="18">
    <source>
        <dbReference type="SAM" id="Phobius"/>
    </source>
</evidence>
<dbReference type="PROSITE" id="PS50893">
    <property type="entry name" value="ABC_TRANSPORTER_2"/>
    <property type="match status" value="2"/>
</dbReference>
<dbReference type="InterPro" id="IPR003593">
    <property type="entry name" value="AAA+_ATPase"/>
</dbReference>
<dbReference type="Gene3D" id="1.20.1560.10">
    <property type="entry name" value="ABC transporter type 1, transmembrane domain"/>
    <property type="match status" value="2"/>
</dbReference>
<dbReference type="CDD" id="cd18596">
    <property type="entry name" value="ABC_6TM_VMR1_D1_like"/>
    <property type="match status" value="1"/>
</dbReference>
<keyword evidence="5" id="KW-0813">Transport</keyword>
<keyword evidence="15 18" id="KW-0472">Membrane</keyword>
<sequence>MVISVLALRQSIHHEESLVQIEIIHFILYSSNDLPYCYLQVLLLLLAIFALSPISFSEAASNDLQIILLSFAAAYAYRDIYPLFTYPLNPEDEYQGRLLWLRIGLVFSAGIFIPLFTPRQYKPLDPLNPQKHINPEQVASIASFLTWSYMDSLIWKAARSTSLDYEDLPPLADRHKAEYLVPKSEEVVKRFLAKKRHIFWAFMTLFSKEAIILSLIMILKNVASFIAPFALNQLLLHIQNGSDGAFYRPWTWVVLMFVGPMRHTTLYLEGILTQLVFDHSLRIRVKEETDLEQHEGKANDSQPQTKNTRKGFSVPVQFGMTAWFLYKILGWSALFGMGITIISVPIMGYVAKYLVALQKLKLQKTDDRIQSITDVLSVFRMIKLFGWENKVNKQIEGKRQVELTILRKYRLLSILNGNVYYTLPLFIMVGTFGGYTIIQRQPLTAATVFSSIAVFAQFRTALWTAFQLLPDILNVSLSRIDNFLKDTEVLDRLVDDKSISRRALPEEVIGFRNASFVWGKEDNKIPAGEGRKFQLTIHGDLFFRHGQLNLAIGPTGSGKTSLLMALLGEMYYIPIGNESGFQLPRDGGIALVVQEGWVQSGTIKECSITALTLVKSNILFGSEYDETRYKKVIFQCGLQQDLTLFEAGDNTEIGERGFTLSGGQNARVTLARAVYSKAEIILIDDILASLDVHTSRFITHNIPLVAPVADFVVSLDMSGQIVSQGSLNDALSRNEGLLEEVMQEQLALKKAEESEAEKDIKQGGKLVLAEEVVVGHISWATLKLYYLNMGGALFWFAFVFGMLAVKSLYVVESWVLGQWAAQYESRSPESVSSRFYLTIYAIVLLGEVFSYSSSMFMWTFGQLRAARTVHKMLISSVLGTTLRWLDTVPTARVIARCTQDIAAIDISVPSLMASWALNSSALVTSFATVVIMVPRFAVPGVILGLLGFFCGQVYMKAQLPIKRQMSNYRSPIIAHMNAMLTGLVSVRAYGAETSFRKDSFKYINEYLRPARSYFNCNRWINIRSEALGSAMAAILALYVLNDPSQNASNSGLALAMAVAFASSILEWVRYTNDLEVEGNSIERIQAYIDIVQEPKPSKSGAPPAYWPASGNVVVENLRARYSADSPEVLHNISFTIKSGEKVGVVGRTGSGKSTLTLSLLRCIPTEGKVIFDDINTESINLDSLRNSITIIPQRPELLTGTLRNNLDSFSEHSDATLNDALRLSGLFALQEQNDQVAKITLDTVISSGGANLSVGQRQILALARAILRGSKLLILDEATSAIDYTTDAIIQNSLREASRNASLLIIAHRLNTIMDADKIVVLDAGDMVEFDSPVNLLNKPDGYFKSLVDESRDREALYEMAEEATKKKSSERIDNIMIVDISPSSTISHLKSLIWTLRQPDFSYFSYARLKLLKVDTPAEDFNFNINDTNSLVNTSGAQSPLIFHTVSQSFNNTQPAQDHIHIVVELPPPYIPAANVSPLFSTEGDVMDALWKSYDDIIEGTLGGDSPSVNAESTNYRAFQDQNIPIHDGRYGKCKHFTLAPPIELYHPVFAEFKGNISDESLRIPQDIAQQTAKMMVNASQIQHIEYLRAEPTRLLMAELMYHGLAQSVNFNRPSLDHVALSIRLQPSAEASAVAIIEEQNELGSRGDASVQCCFSYLNFWCQSDNKFIREATCCPTFLVGISGPWIVIMGAVFTNIPIVQRLTDYLWIGHSRVIDDTYAIRLARIFYSLRLAVAKLHKYYLDLPSPLLKSNTRFFPSITSFTFMTPPGTFASPVPFRYKKPLDLNAGCVIFLATMINPDGSDGRNIIVKFAERYGEEPHRLLASKGLAPVLLFCGPIWHESGEIFTEKLMIVMEYIEGESAALKYADEPLPKEVHKSVRSAVELLADNNMVHGDLRRSNILITGTGKVLLIDFDWAGKYGEARYPLHLSRGMWVEGVEDYSLIQLDHDAEMPFRRPHTYFCYMRSLFVILKRAPYGYEIIDESPPKLARVPNRLAELKLLKVDIPAESFNISDTKSLVNGAQLPWIFHTISQTFNNTQPARDHIHILVELPPPYIPAANVSPLPSISAANFSLPFSTEAYNDIIEGTLDGDSPSVNAKSANYRAFQDRKIPIHDGRYGKRKRFTLAPLVELYHPVFAEFKSNISDESLRIPQDIVQQTAKMMVNTSQIQHKEFLRTKPTRLLMAELMYHGLAQSVNFNKSAPDHIALSIRLQPPAEASAVAIIEEKSELGSSGDASVQCAFSYTQFWSQADHQSIRDATCCPTFLIGIAGPWIVIMGAVFANVPIVQRLTDYLWIGHSRVIDDAYAIRLARIFYSLRLAVRKLHQYYLDLPSPLLKSDGRFFPSITSFTFITTPELSTNISFRYEKPLDRDAGCVTFLATIISDDCNGKKIVVKFTERYGQEAHHLLAMKRMAPMLLSCGPAQHESGEIVAGKLLIVMEYVEGDSAAVKYMNRSLPNQIRSSIRIAVKILADNNMVHGDLRRPNILITRSGEVFLIDFDWAGRYGEVRYPLHLSPGGIWVEGVEDYNLIEFRHDEEMVDRL</sequence>
<evidence type="ECO:0000256" key="17">
    <source>
        <dbReference type="ARBA" id="ARBA00048679"/>
    </source>
</evidence>
<dbReference type="FunFam" id="1.20.1560.10:FF:000013">
    <property type="entry name" value="ABC transporter C family member 2"/>
    <property type="match status" value="1"/>
</dbReference>
<evidence type="ECO:0000256" key="1">
    <source>
        <dbReference type="ARBA" id="ARBA00004141"/>
    </source>
</evidence>
<evidence type="ECO:0000313" key="23">
    <source>
        <dbReference type="Proteomes" id="UP001050691"/>
    </source>
</evidence>
<keyword evidence="6" id="KW-0964">Secreted</keyword>
<dbReference type="SUPFAM" id="SSF52540">
    <property type="entry name" value="P-loop containing nucleoside triphosphate hydrolases"/>
    <property type="match status" value="2"/>
</dbReference>
<keyword evidence="7" id="KW-0723">Serine/threonine-protein kinase</keyword>
<keyword evidence="8" id="KW-0808">Transferase</keyword>
<feature type="domain" description="ABC transmembrane type-1" evidence="21">
    <location>
        <begin position="796"/>
        <end position="1065"/>
    </location>
</feature>
<feature type="domain" description="ABC transmembrane type-1" evidence="21">
    <location>
        <begin position="312"/>
        <end position="474"/>
    </location>
</feature>
<evidence type="ECO:0000256" key="8">
    <source>
        <dbReference type="ARBA" id="ARBA00022679"/>
    </source>
</evidence>
<protein>
    <recommendedName>
        <fullName evidence="4">non-specific serine/threonine protein kinase</fullName>
        <ecNumber evidence="4">2.7.11.1</ecNumber>
    </recommendedName>
</protein>
<dbReference type="GO" id="GO:0005524">
    <property type="term" value="F:ATP binding"/>
    <property type="evidence" value="ECO:0007669"/>
    <property type="project" value="UniProtKB-KW"/>
</dbReference>
<evidence type="ECO:0000256" key="14">
    <source>
        <dbReference type="ARBA" id="ARBA00022989"/>
    </source>
</evidence>
<dbReference type="GO" id="GO:0043657">
    <property type="term" value="C:host cell"/>
    <property type="evidence" value="ECO:0007669"/>
    <property type="project" value="UniProtKB-SubCell"/>
</dbReference>
<keyword evidence="11" id="KW-0547">Nucleotide-binding</keyword>
<evidence type="ECO:0000256" key="6">
    <source>
        <dbReference type="ARBA" id="ARBA00022525"/>
    </source>
</evidence>
<dbReference type="Pfam" id="PF00664">
    <property type="entry name" value="ABC_membrane"/>
    <property type="match status" value="2"/>
</dbReference>
<evidence type="ECO:0000259" key="19">
    <source>
        <dbReference type="PROSITE" id="PS50011"/>
    </source>
</evidence>
<dbReference type="PROSITE" id="PS50929">
    <property type="entry name" value="ABC_TM1F"/>
    <property type="match status" value="2"/>
</dbReference>
<dbReference type="CDD" id="cd03244">
    <property type="entry name" value="ABCC_MRP_domain2"/>
    <property type="match status" value="1"/>
</dbReference>
<evidence type="ECO:0000256" key="13">
    <source>
        <dbReference type="ARBA" id="ARBA00022840"/>
    </source>
</evidence>
<dbReference type="SUPFAM" id="SSF90123">
    <property type="entry name" value="ABC transporter transmembrane region"/>
    <property type="match status" value="2"/>
</dbReference>
<evidence type="ECO:0000256" key="3">
    <source>
        <dbReference type="ARBA" id="ARBA00004613"/>
    </source>
</evidence>
<dbReference type="EC" id="2.7.11.1" evidence="4"/>
<feature type="domain" description="ABC transporter" evidence="20">
    <location>
        <begin position="509"/>
        <end position="760"/>
    </location>
</feature>
<evidence type="ECO:0000259" key="20">
    <source>
        <dbReference type="PROSITE" id="PS50893"/>
    </source>
</evidence>
<feature type="transmembrane region" description="Helical" evidence="18">
    <location>
        <begin position="972"/>
        <end position="990"/>
    </location>
</feature>
<evidence type="ECO:0000256" key="12">
    <source>
        <dbReference type="ARBA" id="ARBA00022777"/>
    </source>
</evidence>
<dbReference type="CDD" id="cd18604">
    <property type="entry name" value="ABC_6TM_VMR1_D2_like"/>
    <property type="match status" value="1"/>
</dbReference>
<feature type="transmembrane region" description="Helical" evidence="18">
    <location>
        <begin position="328"/>
        <end position="351"/>
    </location>
</feature>
<evidence type="ECO:0000256" key="11">
    <source>
        <dbReference type="ARBA" id="ARBA00022741"/>
    </source>
</evidence>
<dbReference type="InterPro" id="IPR003439">
    <property type="entry name" value="ABC_transporter-like_ATP-bd"/>
</dbReference>
<dbReference type="Pfam" id="PF20147">
    <property type="entry name" value="Crinkler"/>
    <property type="match status" value="1"/>
</dbReference>
<evidence type="ECO:0000259" key="21">
    <source>
        <dbReference type="PROSITE" id="PS50929"/>
    </source>
</evidence>
<feature type="transmembrane region" description="Helical" evidence="18">
    <location>
        <begin position="921"/>
        <end position="951"/>
    </location>
</feature>
<dbReference type="SMART" id="SM00382">
    <property type="entry name" value="AAA"/>
    <property type="match status" value="2"/>
</dbReference>
<accession>A0AAV5AT81</accession>
<dbReference type="Proteomes" id="UP001050691">
    <property type="component" value="Unassembled WGS sequence"/>
</dbReference>
<evidence type="ECO:0000256" key="15">
    <source>
        <dbReference type="ARBA" id="ARBA00023136"/>
    </source>
</evidence>
<dbReference type="PANTHER" id="PTHR24223:SF356">
    <property type="entry name" value="ATP-BINDING CASSETTE TRANSPORTER ABC4"/>
    <property type="match status" value="1"/>
</dbReference>
<evidence type="ECO:0000256" key="9">
    <source>
        <dbReference type="ARBA" id="ARBA00022692"/>
    </source>
</evidence>
<keyword evidence="10" id="KW-0677">Repeat</keyword>
<dbReference type="GO" id="GO:0004674">
    <property type="term" value="F:protein serine/threonine kinase activity"/>
    <property type="evidence" value="ECO:0007669"/>
    <property type="project" value="UniProtKB-KW"/>
</dbReference>
<keyword evidence="14 18" id="KW-1133">Transmembrane helix</keyword>
<dbReference type="InterPro" id="IPR008266">
    <property type="entry name" value="Tyr_kinase_AS"/>
</dbReference>
<dbReference type="EMBL" id="BPWL01000010">
    <property type="protein sequence ID" value="GJJ15115.1"/>
    <property type="molecule type" value="Genomic_DNA"/>
</dbReference>
<evidence type="ECO:0000256" key="4">
    <source>
        <dbReference type="ARBA" id="ARBA00012513"/>
    </source>
</evidence>
<dbReference type="Gene3D" id="3.40.50.300">
    <property type="entry name" value="P-loop containing nucleotide triphosphate hydrolases"/>
    <property type="match status" value="2"/>
</dbReference>
<evidence type="ECO:0000256" key="5">
    <source>
        <dbReference type="ARBA" id="ARBA00022448"/>
    </source>
</evidence>
<evidence type="ECO:0000256" key="16">
    <source>
        <dbReference type="ARBA" id="ARBA00047899"/>
    </source>
</evidence>
<dbReference type="InterPro" id="IPR018934">
    <property type="entry name" value="RIO_dom"/>
</dbReference>
<dbReference type="InterPro" id="IPR050173">
    <property type="entry name" value="ABC_transporter_C-like"/>
</dbReference>
<keyword evidence="23" id="KW-1185">Reference proteome</keyword>
<feature type="transmembrane region" description="Helical" evidence="18">
    <location>
        <begin position="418"/>
        <end position="438"/>
    </location>
</feature>
<dbReference type="InterPro" id="IPR027417">
    <property type="entry name" value="P-loop_NTPase"/>
</dbReference>
<dbReference type="PROSITE" id="PS50011">
    <property type="entry name" value="PROTEIN_KINASE_DOM"/>
    <property type="match status" value="1"/>
</dbReference>
<keyword evidence="12" id="KW-0418">Kinase</keyword>
<reference evidence="22" key="1">
    <citation type="submission" date="2021-10" db="EMBL/GenBank/DDBJ databases">
        <title>De novo Genome Assembly of Clathrus columnatus (Basidiomycota, Fungi) Using Illumina and Nanopore Sequence Data.</title>
        <authorList>
            <person name="Ogiso-Tanaka E."/>
            <person name="Itagaki H."/>
            <person name="Hosoya T."/>
            <person name="Hosaka K."/>
        </authorList>
    </citation>
    <scope>NUCLEOTIDE SEQUENCE</scope>
    <source>
        <strain evidence="22">MO-923</strain>
    </source>
</reference>
<feature type="transmembrane region" description="Helical" evidence="18">
    <location>
        <begin position="792"/>
        <end position="815"/>
    </location>
</feature>
<dbReference type="Pfam" id="PF01163">
    <property type="entry name" value="RIO1"/>
    <property type="match status" value="2"/>
</dbReference>
<feature type="domain" description="Protein kinase" evidence="19">
    <location>
        <begin position="2364"/>
        <end position="2543"/>
    </location>
</feature>
<organism evidence="22 23">
    <name type="scientific">Clathrus columnatus</name>
    <dbReference type="NCBI Taxonomy" id="1419009"/>
    <lineage>
        <taxon>Eukaryota</taxon>
        <taxon>Fungi</taxon>
        <taxon>Dikarya</taxon>
        <taxon>Basidiomycota</taxon>
        <taxon>Agaricomycotina</taxon>
        <taxon>Agaricomycetes</taxon>
        <taxon>Phallomycetidae</taxon>
        <taxon>Phallales</taxon>
        <taxon>Clathraceae</taxon>
        <taxon>Clathrus</taxon>
    </lineage>
</organism>
<feature type="domain" description="ABC transporter" evidence="20">
    <location>
        <begin position="1112"/>
        <end position="1349"/>
    </location>
</feature>
<name>A0AAV5AT81_9AGAM</name>
<keyword evidence="13" id="KW-0067">ATP-binding</keyword>
<dbReference type="InterPro" id="IPR000719">
    <property type="entry name" value="Prot_kinase_dom"/>
</dbReference>
<dbReference type="InterPro" id="IPR011527">
    <property type="entry name" value="ABC1_TM_dom"/>
</dbReference>
<feature type="transmembrane region" description="Helical" evidence="18">
    <location>
        <begin position="835"/>
        <end position="856"/>
    </location>
</feature>
<feature type="transmembrane region" description="Helical" evidence="18">
    <location>
        <begin position="198"/>
        <end position="219"/>
    </location>
</feature>
<evidence type="ECO:0000256" key="7">
    <source>
        <dbReference type="ARBA" id="ARBA00022527"/>
    </source>
</evidence>
<evidence type="ECO:0000256" key="2">
    <source>
        <dbReference type="ARBA" id="ARBA00004340"/>
    </source>
</evidence>
<keyword evidence="9 18" id="KW-0812">Transmembrane</keyword>
<comment type="catalytic activity">
    <reaction evidence="16">
        <text>L-threonyl-[protein] + ATP = O-phospho-L-threonyl-[protein] + ADP + H(+)</text>
        <dbReference type="Rhea" id="RHEA:46608"/>
        <dbReference type="Rhea" id="RHEA-COMP:11060"/>
        <dbReference type="Rhea" id="RHEA-COMP:11605"/>
        <dbReference type="ChEBI" id="CHEBI:15378"/>
        <dbReference type="ChEBI" id="CHEBI:30013"/>
        <dbReference type="ChEBI" id="CHEBI:30616"/>
        <dbReference type="ChEBI" id="CHEBI:61977"/>
        <dbReference type="ChEBI" id="CHEBI:456216"/>
        <dbReference type="EC" id="2.7.11.1"/>
    </reaction>
</comment>
<dbReference type="InterPro" id="IPR045379">
    <property type="entry name" value="Crinkler_N"/>
</dbReference>
<evidence type="ECO:0000313" key="22">
    <source>
        <dbReference type="EMBL" id="GJJ15115.1"/>
    </source>
</evidence>
<comment type="catalytic activity">
    <reaction evidence="17">
        <text>L-seryl-[protein] + ATP = O-phospho-L-seryl-[protein] + ADP + H(+)</text>
        <dbReference type="Rhea" id="RHEA:17989"/>
        <dbReference type="Rhea" id="RHEA-COMP:9863"/>
        <dbReference type="Rhea" id="RHEA-COMP:11604"/>
        <dbReference type="ChEBI" id="CHEBI:15378"/>
        <dbReference type="ChEBI" id="CHEBI:29999"/>
        <dbReference type="ChEBI" id="CHEBI:30616"/>
        <dbReference type="ChEBI" id="CHEBI:83421"/>
        <dbReference type="ChEBI" id="CHEBI:456216"/>
        <dbReference type="EC" id="2.7.11.1"/>
    </reaction>
</comment>
<gene>
    <name evidence="22" type="ORF">Clacol_009390</name>
</gene>
<dbReference type="PROSITE" id="PS00109">
    <property type="entry name" value="PROTEIN_KINASE_TYR"/>
    <property type="match status" value="1"/>
</dbReference>
<proteinExistence type="predicted"/>
<feature type="transmembrane region" description="Helical" evidence="18">
    <location>
        <begin position="98"/>
        <end position="117"/>
    </location>
</feature>
<dbReference type="Gene3D" id="1.10.510.10">
    <property type="entry name" value="Transferase(Phosphotransferase) domain 1"/>
    <property type="match status" value="2"/>
</dbReference>
<dbReference type="FunFam" id="3.40.50.300:FF:000838">
    <property type="entry name" value="ABC multidrug transporter (Eurofung)"/>
    <property type="match status" value="1"/>
</dbReference>
<dbReference type="GO" id="GO:0140359">
    <property type="term" value="F:ABC-type transporter activity"/>
    <property type="evidence" value="ECO:0007669"/>
    <property type="project" value="InterPro"/>
</dbReference>
<comment type="subcellular location">
    <subcellularLocation>
        <location evidence="2">Host cell</location>
    </subcellularLocation>
    <subcellularLocation>
        <location evidence="1">Membrane</location>
        <topology evidence="1">Multi-pass membrane protein</topology>
    </subcellularLocation>
    <subcellularLocation>
        <location evidence="3">Secreted</location>
    </subcellularLocation>
</comment>
<dbReference type="GO" id="GO:0016020">
    <property type="term" value="C:membrane"/>
    <property type="evidence" value="ECO:0007669"/>
    <property type="project" value="UniProtKB-SubCell"/>
</dbReference>